<dbReference type="InterPro" id="IPR058705">
    <property type="entry name" value="A_ENA"/>
</dbReference>
<comment type="caution">
    <text evidence="1">The sequence shown here is derived from an EMBL/GenBank/DDBJ whole genome shotgun (WGS) entry which is preliminary data.</text>
</comment>
<dbReference type="Proteomes" id="UP000723714">
    <property type="component" value="Unassembled WGS sequence"/>
</dbReference>
<protein>
    <submittedName>
        <fullName evidence="1">Uncharacterized protein</fullName>
    </submittedName>
</protein>
<name>A0ABS6D057_9FIRM</name>
<dbReference type="Pfam" id="PF26595">
    <property type="entry name" value="A_ENA"/>
    <property type="match status" value="1"/>
</dbReference>
<proteinExistence type="predicted"/>
<keyword evidence="2" id="KW-1185">Reference proteome</keyword>
<sequence length="92" mass="10293">MCDCNFSCCCEREDCRCSIIESVAKSECALAHILNAEGEKLQKAVELADNICELLEVNRSVQRTITKVTFLEQVLYAKLETAANSVDKCEEK</sequence>
<evidence type="ECO:0000313" key="2">
    <source>
        <dbReference type="Proteomes" id="UP000723714"/>
    </source>
</evidence>
<organism evidence="1 2">
    <name type="scientific">Faecalicatena faecalis</name>
    <dbReference type="NCBI Taxonomy" id="2726362"/>
    <lineage>
        <taxon>Bacteria</taxon>
        <taxon>Bacillati</taxon>
        <taxon>Bacillota</taxon>
        <taxon>Clostridia</taxon>
        <taxon>Lachnospirales</taxon>
        <taxon>Lachnospiraceae</taxon>
        <taxon>Faecalicatena</taxon>
    </lineage>
</organism>
<evidence type="ECO:0000313" key="1">
    <source>
        <dbReference type="EMBL" id="MBU3874972.1"/>
    </source>
</evidence>
<gene>
    <name evidence="1" type="ORF">HGO97_003980</name>
</gene>
<dbReference type="EMBL" id="JABACJ020000002">
    <property type="protein sequence ID" value="MBU3874972.1"/>
    <property type="molecule type" value="Genomic_DNA"/>
</dbReference>
<reference evidence="1 2" key="1">
    <citation type="submission" date="2021-06" db="EMBL/GenBank/DDBJ databases">
        <title>Faecalicatena sp. nov. isolated from porcine feces.</title>
        <authorList>
            <person name="Oh B.S."/>
            <person name="Lee J.H."/>
        </authorList>
    </citation>
    <scope>NUCLEOTIDE SEQUENCE [LARGE SCALE GENOMIC DNA]</scope>
    <source>
        <strain evidence="1 2">AGMB00832</strain>
    </source>
</reference>
<accession>A0ABS6D057</accession>